<proteinExistence type="predicted"/>
<protein>
    <submittedName>
        <fullName evidence="2">Uncharacterized protein</fullName>
    </submittedName>
</protein>
<evidence type="ECO:0000313" key="3">
    <source>
        <dbReference type="Proteomes" id="UP000681075"/>
    </source>
</evidence>
<gene>
    <name evidence="2" type="ORF">TMPK1_01750</name>
</gene>
<accession>A0A8S8X5P1</accession>
<evidence type="ECO:0000313" key="2">
    <source>
        <dbReference type="EMBL" id="GIL37938.1"/>
    </source>
</evidence>
<feature type="transmembrane region" description="Helical" evidence="1">
    <location>
        <begin position="58"/>
        <end position="86"/>
    </location>
</feature>
<keyword evidence="1" id="KW-1133">Transmembrane helix</keyword>
<reference evidence="2" key="1">
    <citation type="submission" date="2021-02" db="EMBL/GenBank/DDBJ databases">
        <title>Genome sequence of Rhodospirillales sp. strain TMPK1 isolated from soil.</title>
        <authorList>
            <person name="Nakai R."/>
            <person name="Kusada H."/>
            <person name="Tamaki H."/>
        </authorList>
    </citation>
    <scope>NUCLEOTIDE SEQUENCE</scope>
    <source>
        <strain evidence="2">TMPK1</strain>
    </source>
</reference>
<name>A0A8S8X5P1_9PROT</name>
<keyword evidence="1" id="KW-0812">Transmembrane</keyword>
<evidence type="ECO:0000256" key="1">
    <source>
        <dbReference type="SAM" id="Phobius"/>
    </source>
</evidence>
<keyword evidence="1" id="KW-0472">Membrane</keyword>
<dbReference type="AlphaFoldDB" id="A0A8S8X5P1"/>
<dbReference type="Proteomes" id="UP000681075">
    <property type="component" value="Unassembled WGS sequence"/>
</dbReference>
<dbReference type="EMBL" id="BOPV01000001">
    <property type="protein sequence ID" value="GIL37938.1"/>
    <property type="molecule type" value="Genomic_DNA"/>
</dbReference>
<comment type="caution">
    <text evidence="2">The sequence shown here is derived from an EMBL/GenBank/DDBJ whole genome shotgun (WGS) entry which is preliminary data.</text>
</comment>
<dbReference type="RefSeq" id="WP_420240844.1">
    <property type="nucleotide sequence ID" value="NZ_BOPV01000001.1"/>
</dbReference>
<keyword evidence="3" id="KW-1185">Reference proteome</keyword>
<sequence length="89" mass="9802">MNRRRRLDDDPPPSEAALEAAANMQAAIHDERLRTHATLKGIGPGPTMQELRTRGDRWIVKISIAMGAIVLLLFFAGVFGFVFGLVSQN</sequence>
<organism evidence="2 3">
    <name type="scientific">Roseiterribacter gracilis</name>
    <dbReference type="NCBI Taxonomy" id="2812848"/>
    <lineage>
        <taxon>Bacteria</taxon>
        <taxon>Pseudomonadati</taxon>
        <taxon>Pseudomonadota</taxon>
        <taxon>Alphaproteobacteria</taxon>
        <taxon>Rhodospirillales</taxon>
        <taxon>Roseiterribacteraceae</taxon>
        <taxon>Roseiterribacter</taxon>
    </lineage>
</organism>